<dbReference type="AlphaFoldDB" id="A0A9P7AML5"/>
<feature type="compositionally biased region" description="Low complexity" evidence="1">
    <location>
        <begin position="69"/>
        <end position="79"/>
    </location>
</feature>
<dbReference type="EMBL" id="JABBWE010000036">
    <property type="protein sequence ID" value="KAG1792486.1"/>
    <property type="molecule type" value="Genomic_DNA"/>
</dbReference>
<evidence type="ECO:0000313" key="2">
    <source>
        <dbReference type="EMBL" id="KAG1792486.1"/>
    </source>
</evidence>
<dbReference type="GeneID" id="64600548"/>
<evidence type="ECO:0000313" key="3">
    <source>
        <dbReference type="Proteomes" id="UP000719766"/>
    </source>
</evidence>
<dbReference type="OrthoDB" id="2693196at2759"/>
<reference evidence="2" key="1">
    <citation type="journal article" date="2020" name="New Phytol.">
        <title>Comparative genomics reveals dynamic genome evolution in host specialist ectomycorrhizal fungi.</title>
        <authorList>
            <person name="Lofgren L.A."/>
            <person name="Nguyen N.H."/>
            <person name="Vilgalys R."/>
            <person name="Ruytinx J."/>
            <person name="Liao H.L."/>
            <person name="Branco S."/>
            <person name="Kuo A."/>
            <person name="LaButti K."/>
            <person name="Lipzen A."/>
            <person name="Andreopoulos W."/>
            <person name="Pangilinan J."/>
            <person name="Riley R."/>
            <person name="Hundley H."/>
            <person name="Na H."/>
            <person name="Barry K."/>
            <person name="Grigoriev I.V."/>
            <person name="Stajich J.E."/>
            <person name="Kennedy P.G."/>
        </authorList>
    </citation>
    <scope>NUCLEOTIDE SEQUENCE</scope>
    <source>
        <strain evidence="2">S12</strain>
    </source>
</reference>
<evidence type="ECO:0000256" key="1">
    <source>
        <dbReference type="SAM" id="MobiDB-lite"/>
    </source>
</evidence>
<name>A0A9P7AML5_9AGAM</name>
<gene>
    <name evidence="2" type="ORF">HD556DRAFT_1444488</name>
</gene>
<dbReference type="RefSeq" id="XP_041159099.1">
    <property type="nucleotide sequence ID" value="XM_041306784.1"/>
</dbReference>
<keyword evidence="3" id="KW-1185">Reference proteome</keyword>
<proteinExistence type="predicted"/>
<comment type="caution">
    <text evidence="2">The sequence shown here is derived from an EMBL/GenBank/DDBJ whole genome shotgun (WGS) entry which is preliminary data.</text>
</comment>
<feature type="region of interest" description="Disordered" evidence="1">
    <location>
        <begin position="63"/>
        <end position="83"/>
    </location>
</feature>
<protein>
    <submittedName>
        <fullName evidence="2">Uncharacterized protein</fullName>
    </submittedName>
</protein>
<dbReference type="Proteomes" id="UP000719766">
    <property type="component" value="Unassembled WGS sequence"/>
</dbReference>
<accession>A0A9P7AML5</accession>
<sequence>MPSFAVKALIQIFFKDLDLPKGFAVRSRYLAKNRRTQRTSTTTHYHDGDYSIATDILNECLVPSPPPHSNSSPVHPGSVTGDPGLEVSINISSTRSSRRDSFARTASGMAQTFLPFVQGITGAIPAAGPPMQAAIGGLLSILQAIHRRSQNKADLDRLRTRLYQLSSHLCNVPTAQYRFEQCQRDSIIRILQETSAQLTRSQKHRLEYASVTQASAGCFIENRPLSGELFGFVLLSQHRLHALTVLLY</sequence>
<organism evidence="2 3">
    <name type="scientific">Suillus plorans</name>
    <dbReference type="NCBI Taxonomy" id="116603"/>
    <lineage>
        <taxon>Eukaryota</taxon>
        <taxon>Fungi</taxon>
        <taxon>Dikarya</taxon>
        <taxon>Basidiomycota</taxon>
        <taxon>Agaricomycotina</taxon>
        <taxon>Agaricomycetes</taxon>
        <taxon>Agaricomycetidae</taxon>
        <taxon>Boletales</taxon>
        <taxon>Suillineae</taxon>
        <taxon>Suillaceae</taxon>
        <taxon>Suillus</taxon>
    </lineage>
</organism>